<dbReference type="GO" id="GO:0008168">
    <property type="term" value="F:methyltransferase activity"/>
    <property type="evidence" value="ECO:0007669"/>
    <property type="project" value="UniProtKB-KW"/>
</dbReference>
<dbReference type="GO" id="GO:0032259">
    <property type="term" value="P:methylation"/>
    <property type="evidence" value="ECO:0007669"/>
    <property type="project" value="UniProtKB-KW"/>
</dbReference>
<proteinExistence type="predicted"/>
<dbReference type="VEuPathDB" id="VectorBase:ASIC022320"/>
<evidence type="ECO:0000313" key="2">
    <source>
        <dbReference type="EnsemblMetazoa" id="ASIC022320-PA"/>
    </source>
</evidence>
<protein>
    <submittedName>
        <fullName evidence="1 2">tRNA/rRNA methyltransferase SpoU</fullName>
    </submittedName>
</protein>
<dbReference type="Proteomes" id="UP000030765">
    <property type="component" value="Unassembled WGS sequence"/>
</dbReference>
<reference evidence="2" key="2">
    <citation type="submission" date="2020-05" db="UniProtKB">
        <authorList>
            <consortium name="EnsemblMetazoa"/>
        </authorList>
    </citation>
    <scope>IDENTIFICATION</scope>
</reference>
<dbReference type="EMBL" id="KE525423">
    <property type="protein sequence ID" value="KFB53876.1"/>
    <property type="molecule type" value="Genomic_DNA"/>
</dbReference>
<keyword evidence="1" id="KW-0808">Transferase</keyword>
<reference evidence="1 3" key="1">
    <citation type="journal article" date="2014" name="BMC Genomics">
        <title>Genome sequence of Anopheles sinensis provides insight into genetics basis of mosquito competence for malaria parasites.</title>
        <authorList>
            <person name="Zhou D."/>
            <person name="Zhang D."/>
            <person name="Ding G."/>
            <person name="Shi L."/>
            <person name="Hou Q."/>
            <person name="Ye Y."/>
            <person name="Xu Y."/>
            <person name="Zhou H."/>
            <person name="Xiong C."/>
            <person name="Li S."/>
            <person name="Yu J."/>
            <person name="Hong S."/>
            <person name="Yu X."/>
            <person name="Zou P."/>
            <person name="Chen C."/>
            <person name="Chang X."/>
            <person name="Wang W."/>
            <person name="Lv Y."/>
            <person name="Sun Y."/>
            <person name="Ma L."/>
            <person name="Shen B."/>
            <person name="Zhu C."/>
        </authorList>
    </citation>
    <scope>NUCLEOTIDE SEQUENCE [LARGE SCALE GENOMIC DNA]</scope>
</reference>
<keyword evidence="1" id="KW-0489">Methyltransferase</keyword>
<dbReference type="EMBL" id="ATLV01027085">
    <property type="status" value="NOT_ANNOTATED_CDS"/>
    <property type="molecule type" value="Genomic_DNA"/>
</dbReference>
<accession>A0A084WUI2</accession>
<keyword evidence="3" id="KW-1185">Reference proteome</keyword>
<dbReference type="EnsemblMetazoa" id="ASIC022320-RA">
    <property type="protein sequence ID" value="ASIC022320-PA"/>
    <property type="gene ID" value="ASIC022320"/>
</dbReference>
<gene>
    <name evidence="1" type="ORF">ZHAS_00022320</name>
</gene>
<sequence>MPEWDYDGTGRFSCEKRLIGQWSVTVRPGVSCVFPRDFPIETLASSRVMALDKRALGEFGARGFPFLAETVNPGMFDECNLISFRKLCNYDCIHHTFRNHG</sequence>
<evidence type="ECO:0000313" key="1">
    <source>
        <dbReference type="EMBL" id="KFB53876.1"/>
    </source>
</evidence>
<name>A0A084WUI2_ANOSI</name>
<organism evidence="1">
    <name type="scientific">Anopheles sinensis</name>
    <name type="common">Mosquito</name>
    <dbReference type="NCBI Taxonomy" id="74873"/>
    <lineage>
        <taxon>Eukaryota</taxon>
        <taxon>Metazoa</taxon>
        <taxon>Ecdysozoa</taxon>
        <taxon>Arthropoda</taxon>
        <taxon>Hexapoda</taxon>
        <taxon>Insecta</taxon>
        <taxon>Pterygota</taxon>
        <taxon>Neoptera</taxon>
        <taxon>Endopterygota</taxon>
        <taxon>Diptera</taxon>
        <taxon>Nematocera</taxon>
        <taxon>Culicoidea</taxon>
        <taxon>Culicidae</taxon>
        <taxon>Anophelinae</taxon>
        <taxon>Anopheles</taxon>
    </lineage>
</organism>
<dbReference type="AlphaFoldDB" id="A0A084WUI2"/>
<evidence type="ECO:0000313" key="3">
    <source>
        <dbReference type="Proteomes" id="UP000030765"/>
    </source>
</evidence>